<feature type="compositionally biased region" description="Polar residues" evidence="4">
    <location>
        <begin position="535"/>
        <end position="548"/>
    </location>
</feature>
<dbReference type="InterPro" id="IPR013783">
    <property type="entry name" value="Ig-like_fold"/>
</dbReference>
<dbReference type="RefSeq" id="XP_027723387.1">
    <property type="nucleotide sequence ID" value="XM_027867586.1"/>
</dbReference>
<dbReference type="InterPro" id="IPR042381">
    <property type="entry name" value="CD96"/>
</dbReference>
<reference evidence="7" key="3">
    <citation type="submission" date="2025-09" db="UniProtKB">
        <authorList>
            <consortium name="Ensembl"/>
        </authorList>
    </citation>
    <scope>IDENTIFICATION</scope>
</reference>
<dbReference type="GeneTree" id="ENSGT00390000003446"/>
<dbReference type="AlphaFoldDB" id="A0A4X2L2R0"/>
<dbReference type="SMART" id="SM00409">
    <property type="entry name" value="IG"/>
    <property type="match status" value="2"/>
</dbReference>
<feature type="transmembrane region" description="Helical" evidence="5">
    <location>
        <begin position="589"/>
        <end position="610"/>
    </location>
</feature>
<keyword evidence="8" id="KW-1185">Reference proteome</keyword>
<evidence type="ECO:0000313" key="8">
    <source>
        <dbReference type="Proteomes" id="UP000314987"/>
    </source>
</evidence>
<dbReference type="GO" id="GO:0007160">
    <property type="term" value="P:cell-matrix adhesion"/>
    <property type="evidence" value="ECO:0007669"/>
    <property type="project" value="TreeGrafter"/>
</dbReference>
<dbReference type="GeneID" id="114046946"/>
<dbReference type="SUPFAM" id="SSF48726">
    <property type="entry name" value="Immunoglobulin"/>
    <property type="match status" value="2"/>
</dbReference>
<evidence type="ECO:0000259" key="6">
    <source>
        <dbReference type="PROSITE" id="PS50835"/>
    </source>
</evidence>
<feature type="compositionally biased region" description="Polar residues" evidence="4">
    <location>
        <begin position="512"/>
        <end position="525"/>
    </location>
</feature>
<dbReference type="OrthoDB" id="9904226at2759"/>
<feature type="domain" description="Ig-like" evidence="6">
    <location>
        <begin position="38"/>
        <end position="118"/>
    </location>
</feature>
<evidence type="ECO:0000256" key="3">
    <source>
        <dbReference type="ARBA" id="ARBA00023157"/>
    </source>
</evidence>
<dbReference type="Pfam" id="PF08205">
    <property type="entry name" value="C2-set_2"/>
    <property type="match status" value="1"/>
</dbReference>
<dbReference type="Ensembl" id="ENSVURT00010020745.1">
    <property type="protein sequence ID" value="ENSVURP00010018253.1"/>
    <property type="gene ID" value="ENSVURG00010013925.1"/>
</dbReference>
<evidence type="ECO:0000256" key="1">
    <source>
        <dbReference type="ARBA" id="ARBA00004167"/>
    </source>
</evidence>
<reference evidence="7" key="2">
    <citation type="submission" date="2025-08" db="UniProtKB">
        <authorList>
            <consortium name="Ensembl"/>
        </authorList>
    </citation>
    <scope>IDENTIFICATION</scope>
</reference>
<dbReference type="InterPro" id="IPR007110">
    <property type="entry name" value="Ig-like_dom"/>
</dbReference>
<dbReference type="PANTHER" id="PTHR15317:SF1">
    <property type="entry name" value="T-CELL SURFACE PROTEIN TACTILE"/>
    <property type="match status" value="1"/>
</dbReference>
<dbReference type="PROSITE" id="PS50835">
    <property type="entry name" value="IG_LIKE"/>
    <property type="match status" value="2"/>
</dbReference>
<proteinExistence type="predicted"/>
<evidence type="ECO:0000256" key="4">
    <source>
        <dbReference type="SAM" id="MobiDB-lite"/>
    </source>
</evidence>
<dbReference type="InterPro" id="IPR003599">
    <property type="entry name" value="Ig_sub"/>
</dbReference>
<dbReference type="Gene3D" id="2.60.40.10">
    <property type="entry name" value="Immunoglobulins"/>
    <property type="match status" value="2"/>
</dbReference>
<keyword evidence="3" id="KW-1015">Disulfide bond</keyword>
<feature type="domain" description="Ig-like" evidence="6">
    <location>
        <begin position="248"/>
        <end position="310"/>
    </location>
</feature>
<feature type="compositionally biased region" description="Polar residues" evidence="4">
    <location>
        <begin position="436"/>
        <end position="456"/>
    </location>
</feature>
<dbReference type="InterPro" id="IPR013162">
    <property type="entry name" value="CD80_C2-set"/>
</dbReference>
<dbReference type="Proteomes" id="UP000314987">
    <property type="component" value="Unassembled WGS sequence"/>
</dbReference>
<evidence type="ECO:0000256" key="2">
    <source>
        <dbReference type="ARBA" id="ARBA00023136"/>
    </source>
</evidence>
<evidence type="ECO:0000313" key="7">
    <source>
        <dbReference type="Ensembl" id="ENSVURP00010018253.1"/>
    </source>
</evidence>
<keyword evidence="5" id="KW-0812">Transmembrane</keyword>
<accession>A0A4X2L2R0</accession>
<name>A0A4X2L2R0_VOMUR</name>
<evidence type="ECO:0000256" key="5">
    <source>
        <dbReference type="SAM" id="Phobius"/>
    </source>
</evidence>
<sequence length="655" mass="74057">MEKKWTYGVIYSFIQIHLVWGLLEGTFDERNVIYASLGTDVNLTCQTQKRSSLVQIQWSKITNSTEMIALYHPQYGYYCAARTSCESLVSFTELSRNVSEWVLHLRNVSTAVSGKYECSFTLYPEGTGRMVKNVLVQSEVAQDERGGNYTVEVLFNHTLEIPCFQSISSVVSSGITVAWLMEENGMQETLFIQNNTFLENRIVLLENHGLYLSSVEIFDDDRKFSCHVTIQSGKILKNVTRIKVFAKPEISMNMQNSSIDILEEKNFSCLVRNVFPTANLSWYMDGKLLRNEKEGIYITTEKKKSDEGFYELTSKLSVLKPNQPILPNNLTIWCMTLFPVPGNEVWNISSRKIAFSFGYVNTTTDPSYIMASTFSTFTSPVNSRGTAGYVNTPTDPSNITASTISIITTSLSNTGKADYLSTTTSTLEETRSTLSNPDATSHTHQFNSSVTTQSYPDHSEKQTEPTHQFNSSVTTQNYPDHSKKETEPTHQFNSNVTTQNYPDHSKKETEPTHQFNSSVTTQNYPDHNKKETEPNHQFNSNITTQNYPDHSKKEIEPNLWVFTLTYNSTPSEADTILNGTVSNKPKSGISWPVVVAGLLFICVFLFGLGIRKWCQYWKEIMERPPPFKPPPPPIKYTCIGESVGGDLPCHEMETL</sequence>
<dbReference type="GO" id="GO:0016020">
    <property type="term" value="C:membrane"/>
    <property type="evidence" value="ECO:0007669"/>
    <property type="project" value="UniProtKB-SubCell"/>
</dbReference>
<feature type="compositionally biased region" description="Polar residues" evidence="4">
    <location>
        <begin position="465"/>
        <end position="479"/>
    </location>
</feature>
<dbReference type="InterPro" id="IPR036179">
    <property type="entry name" value="Ig-like_dom_sf"/>
</dbReference>
<feature type="region of interest" description="Disordered" evidence="4">
    <location>
        <begin position="428"/>
        <end position="550"/>
    </location>
</feature>
<keyword evidence="2 5" id="KW-0472">Membrane</keyword>
<comment type="subcellular location">
    <subcellularLocation>
        <location evidence="1">Membrane</location>
        <topology evidence="1">Single-pass membrane protein</topology>
    </subcellularLocation>
</comment>
<dbReference type="OMA" id="QHGFYCA"/>
<dbReference type="GO" id="GO:0006954">
    <property type="term" value="P:inflammatory response"/>
    <property type="evidence" value="ECO:0007669"/>
    <property type="project" value="TreeGrafter"/>
</dbReference>
<dbReference type="PANTHER" id="PTHR15317">
    <property type="entry name" value="T-CELL SURFACE PROTEIN TACTILE"/>
    <property type="match status" value="1"/>
</dbReference>
<dbReference type="CTD" id="10225"/>
<dbReference type="STRING" id="29139.ENSVURP00010018253"/>
<protein>
    <recommendedName>
        <fullName evidence="6">Ig-like domain-containing protein</fullName>
    </recommendedName>
</protein>
<organism evidence="7 8">
    <name type="scientific">Vombatus ursinus</name>
    <name type="common">Common wombat</name>
    <dbReference type="NCBI Taxonomy" id="29139"/>
    <lineage>
        <taxon>Eukaryota</taxon>
        <taxon>Metazoa</taxon>
        <taxon>Chordata</taxon>
        <taxon>Craniata</taxon>
        <taxon>Vertebrata</taxon>
        <taxon>Euteleostomi</taxon>
        <taxon>Mammalia</taxon>
        <taxon>Metatheria</taxon>
        <taxon>Diprotodontia</taxon>
        <taxon>Vombatidae</taxon>
        <taxon>Vombatus</taxon>
    </lineage>
</organism>
<gene>
    <name evidence="7" type="primary">CD96</name>
</gene>
<reference evidence="8" key="1">
    <citation type="submission" date="2018-12" db="EMBL/GenBank/DDBJ databases">
        <authorList>
            <person name="Yazar S."/>
        </authorList>
    </citation>
    <scope>NUCLEOTIDE SEQUENCE [LARGE SCALE GENOMIC DNA]</scope>
</reference>
<keyword evidence="5" id="KW-1133">Transmembrane helix</keyword>
<feature type="compositionally biased region" description="Polar residues" evidence="4">
    <location>
        <begin position="489"/>
        <end position="502"/>
    </location>
</feature>